<comment type="caution">
    <text evidence="1">The sequence shown here is derived from an EMBL/GenBank/DDBJ whole genome shotgun (WGS) entry which is preliminary data.</text>
</comment>
<dbReference type="Proteomes" id="UP001148838">
    <property type="component" value="Unassembled WGS sequence"/>
</dbReference>
<evidence type="ECO:0000313" key="1">
    <source>
        <dbReference type="EMBL" id="KAJ4447649.1"/>
    </source>
</evidence>
<keyword evidence="2" id="KW-1185">Reference proteome</keyword>
<evidence type="ECO:0000313" key="2">
    <source>
        <dbReference type="Proteomes" id="UP001148838"/>
    </source>
</evidence>
<dbReference type="Gene3D" id="3.30.420.10">
    <property type="entry name" value="Ribonuclease H-like superfamily/Ribonuclease H"/>
    <property type="match status" value="1"/>
</dbReference>
<proteinExistence type="predicted"/>
<gene>
    <name evidence="1" type="ORF">ANN_09656</name>
</gene>
<sequence>MEHFICMQDGTQPHRMHAFFRVLHEHFGNRVLALYYPRQYDCGLDSPTMSPDINPCDFLWNLSQRQSVSESTSRNRGVTVGN</sequence>
<organism evidence="1 2">
    <name type="scientific">Periplaneta americana</name>
    <name type="common">American cockroach</name>
    <name type="synonym">Blatta americana</name>
    <dbReference type="NCBI Taxonomy" id="6978"/>
    <lineage>
        <taxon>Eukaryota</taxon>
        <taxon>Metazoa</taxon>
        <taxon>Ecdysozoa</taxon>
        <taxon>Arthropoda</taxon>
        <taxon>Hexapoda</taxon>
        <taxon>Insecta</taxon>
        <taxon>Pterygota</taxon>
        <taxon>Neoptera</taxon>
        <taxon>Polyneoptera</taxon>
        <taxon>Dictyoptera</taxon>
        <taxon>Blattodea</taxon>
        <taxon>Blattoidea</taxon>
        <taxon>Blattidae</taxon>
        <taxon>Blattinae</taxon>
        <taxon>Periplaneta</taxon>
    </lineage>
</organism>
<dbReference type="EMBL" id="JAJSOF020000005">
    <property type="protein sequence ID" value="KAJ4447649.1"/>
    <property type="molecule type" value="Genomic_DNA"/>
</dbReference>
<dbReference type="InterPro" id="IPR036397">
    <property type="entry name" value="RNaseH_sf"/>
</dbReference>
<name>A0ABQ8TPW6_PERAM</name>
<protein>
    <submittedName>
        <fullName evidence="1">Uncharacterized protein</fullName>
    </submittedName>
</protein>
<reference evidence="1 2" key="1">
    <citation type="journal article" date="2022" name="Allergy">
        <title>Genome assembly and annotation of Periplaneta americana reveal a comprehensive cockroach allergen profile.</title>
        <authorList>
            <person name="Wang L."/>
            <person name="Xiong Q."/>
            <person name="Saelim N."/>
            <person name="Wang L."/>
            <person name="Nong W."/>
            <person name="Wan A.T."/>
            <person name="Shi M."/>
            <person name="Liu X."/>
            <person name="Cao Q."/>
            <person name="Hui J.H.L."/>
            <person name="Sookrung N."/>
            <person name="Leung T.F."/>
            <person name="Tungtrongchitr A."/>
            <person name="Tsui S.K.W."/>
        </authorList>
    </citation>
    <scope>NUCLEOTIDE SEQUENCE [LARGE SCALE GENOMIC DNA]</scope>
    <source>
        <strain evidence="1">PWHHKU_190912</strain>
    </source>
</reference>
<accession>A0ABQ8TPW6</accession>